<evidence type="ECO:0000313" key="4">
    <source>
        <dbReference type="Proteomes" id="UP001526225"/>
    </source>
</evidence>
<sequence>MTNLEVLDAQKKKAAQKAASLMPNNAVIGLGTGSTAAHFVRALAERVKNEGLQIEAVSTSFRTADLATELGIKVLDIDEVKHVDVTVDGADEVDPALNGIKGGGAALLFEKVVAMMSDKNIWIVDSSKYHTELGSFLLPIEVVKFGSQQVFNFLAEKGLQPQWRMTDADEKLATDSENYIIDVQLPAGTDVLALGTELKAMTGVVEHGLFLEICDMLIIGGEEMEIIER</sequence>
<dbReference type="NCBIfam" id="NF001924">
    <property type="entry name" value="PRK00702.1"/>
    <property type="match status" value="1"/>
</dbReference>
<gene>
    <name evidence="2 3" type="primary">rpiA</name>
    <name evidence="3" type="ORF">OIT44_04735</name>
</gene>
<dbReference type="PANTHER" id="PTHR11934:SF0">
    <property type="entry name" value="RIBOSE-5-PHOSPHATE ISOMERASE"/>
    <property type="match status" value="1"/>
</dbReference>
<dbReference type="Gene3D" id="3.40.50.1360">
    <property type="match status" value="1"/>
</dbReference>
<comment type="caution">
    <text evidence="3">The sequence shown here is derived from an EMBL/GenBank/DDBJ whole genome shotgun (WGS) entry which is preliminary data.</text>
</comment>
<proteinExistence type="inferred from homology"/>
<comment type="function">
    <text evidence="2">Catalyzes the reversible conversion of ribose-5-phosphate to ribulose 5-phosphate.</text>
</comment>
<dbReference type="Proteomes" id="UP001526225">
    <property type="component" value="Unassembled WGS sequence"/>
</dbReference>
<dbReference type="InterPro" id="IPR004788">
    <property type="entry name" value="Ribose5P_isomerase_type_A"/>
</dbReference>
<comment type="subunit">
    <text evidence="2">Homodimer.</text>
</comment>
<dbReference type="EC" id="5.3.1.6" evidence="2"/>
<dbReference type="NCBIfam" id="TIGR00021">
    <property type="entry name" value="rpiA"/>
    <property type="match status" value="1"/>
</dbReference>
<reference evidence="3 4" key="1">
    <citation type="submission" date="2022-10" db="EMBL/GenBank/DDBJ databases">
        <title>Weissella fermenti sp. nov., isolated from fermented cabbage.</title>
        <authorList>
            <person name="Lee J.K."/>
            <person name="Baek J.H."/>
            <person name="Choi D.G."/>
            <person name="Kim J.M."/>
            <person name="Jeon C.O."/>
        </authorList>
    </citation>
    <scope>NUCLEOTIDE SEQUENCE [LARGE SCALE GENOMIC DNA]</scope>
    <source>
        <strain evidence="3 4">KACC 18534</strain>
    </source>
</reference>
<dbReference type="HAMAP" id="MF_00170">
    <property type="entry name" value="Rib_5P_isom_A"/>
    <property type="match status" value="1"/>
</dbReference>
<dbReference type="PANTHER" id="PTHR11934">
    <property type="entry name" value="RIBOSE-5-PHOSPHATE ISOMERASE"/>
    <property type="match status" value="1"/>
</dbReference>
<protein>
    <recommendedName>
        <fullName evidence="2">Ribose-5-phosphate isomerase A</fullName>
        <ecNumber evidence="2">5.3.1.6</ecNumber>
    </recommendedName>
    <alternativeName>
        <fullName evidence="2">Phosphoriboisomerase A</fullName>
        <shortName evidence="2">PRI</shortName>
    </alternativeName>
</protein>
<comment type="catalytic activity">
    <reaction evidence="2">
        <text>aldehydo-D-ribose 5-phosphate = D-ribulose 5-phosphate</text>
        <dbReference type="Rhea" id="RHEA:14657"/>
        <dbReference type="ChEBI" id="CHEBI:58121"/>
        <dbReference type="ChEBI" id="CHEBI:58273"/>
        <dbReference type="EC" id="5.3.1.6"/>
    </reaction>
</comment>
<evidence type="ECO:0000256" key="2">
    <source>
        <dbReference type="HAMAP-Rule" id="MF_00170"/>
    </source>
</evidence>
<accession>A0ABT3E569</accession>
<feature type="binding site" evidence="2">
    <location>
        <begin position="101"/>
        <end position="104"/>
    </location>
    <ligand>
        <name>substrate</name>
    </ligand>
</feature>
<feature type="binding site" evidence="2">
    <location>
        <begin position="32"/>
        <end position="35"/>
    </location>
    <ligand>
        <name>substrate</name>
    </ligand>
</feature>
<dbReference type="Pfam" id="PF06026">
    <property type="entry name" value="Rib_5-P_isom_A"/>
    <property type="match status" value="1"/>
</dbReference>
<dbReference type="SUPFAM" id="SSF100950">
    <property type="entry name" value="NagB/RpiA/CoA transferase-like"/>
    <property type="match status" value="1"/>
</dbReference>
<name>A0ABT3E569_9LACO</name>
<organism evidence="3 4">
    <name type="scientific">Weissella ceti</name>
    <dbReference type="NCBI Taxonomy" id="759620"/>
    <lineage>
        <taxon>Bacteria</taxon>
        <taxon>Bacillati</taxon>
        <taxon>Bacillota</taxon>
        <taxon>Bacilli</taxon>
        <taxon>Lactobacillales</taxon>
        <taxon>Lactobacillaceae</taxon>
        <taxon>Weissella</taxon>
    </lineage>
</organism>
<evidence type="ECO:0000313" key="3">
    <source>
        <dbReference type="EMBL" id="MCW0953379.1"/>
    </source>
</evidence>
<keyword evidence="4" id="KW-1185">Reference proteome</keyword>
<dbReference type="CDD" id="cd01398">
    <property type="entry name" value="RPI_A"/>
    <property type="match status" value="1"/>
</dbReference>
<dbReference type="InterPro" id="IPR037171">
    <property type="entry name" value="NagB/RpiA_transferase-like"/>
</dbReference>
<dbReference type="RefSeq" id="WP_213408895.1">
    <property type="nucleotide sequence ID" value="NZ_CP074441.1"/>
</dbReference>
<dbReference type="GO" id="GO:0004751">
    <property type="term" value="F:ribose-5-phosphate isomerase activity"/>
    <property type="evidence" value="ECO:0007669"/>
    <property type="project" value="UniProtKB-EC"/>
</dbReference>
<comment type="similarity">
    <text evidence="2">Belongs to the ribose 5-phosphate isomerase family.</text>
</comment>
<feature type="binding site" evidence="2">
    <location>
        <position position="128"/>
    </location>
    <ligand>
        <name>substrate</name>
    </ligand>
</feature>
<feature type="binding site" evidence="2">
    <location>
        <begin position="88"/>
        <end position="91"/>
    </location>
    <ligand>
        <name>substrate</name>
    </ligand>
</feature>
<dbReference type="SUPFAM" id="SSF75445">
    <property type="entry name" value="D-ribose-5-phosphate isomerase (RpiA), lid domain"/>
    <property type="match status" value="1"/>
</dbReference>
<feature type="active site" description="Proton acceptor" evidence="2">
    <location>
        <position position="110"/>
    </location>
</feature>
<keyword evidence="1 2" id="KW-0413">Isomerase</keyword>
<dbReference type="EMBL" id="JAOZFE010000004">
    <property type="protein sequence ID" value="MCW0953379.1"/>
    <property type="molecule type" value="Genomic_DNA"/>
</dbReference>
<dbReference type="Gene3D" id="3.30.70.260">
    <property type="match status" value="1"/>
</dbReference>
<dbReference type="InterPro" id="IPR020672">
    <property type="entry name" value="Ribose5P_isomerase_typA_subgr"/>
</dbReference>
<evidence type="ECO:0000256" key="1">
    <source>
        <dbReference type="ARBA" id="ARBA00023235"/>
    </source>
</evidence>
<comment type="pathway">
    <text evidence="2">Carbohydrate degradation; pentose phosphate pathway; D-ribose 5-phosphate from D-ribulose 5-phosphate (non-oxidative stage): step 1/1.</text>
</comment>